<dbReference type="Gene3D" id="3.30.60.90">
    <property type="match status" value="1"/>
</dbReference>
<dbReference type="PANTHER" id="PTHR20930">
    <property type="entry name" value="OVARIAN CARCINOMA ANTIGEN CA125-RELATED"/>
    <property type="match status" value="1"/>
</dbReference>
<keyword evidence="3" id="KW-0862">Zinc</keyword>
<feature type="compositionally biased region" description="Polar residues" evidence="5">
    <location>
        <begin position="187"/>
        <end position="196"/>
    </location>
</feature>
<dbReference type="CDD" id="cd14947">
    <property type="entry name" value="NBR1_like"/>
    <property type="match status" value="1"/>
</dbReference>
<dbReference type="InterPro" id="IPR043145">
    <property type="entry name" value="Znf_ZZ_sf"/>
</dbReference>
<evidence type="ECO:0000313" key="8">
    <source>
        <dbReference type="Proteomes" id="UP000636800"/>
    </source>
</evidence>
<dbReference type="InterPro" id="IPR032350">
    <property type="entry name" value="Nbr1_FW"/>
</dbReference>
<dbReference type="Gene3D" id="1.10.8.10">
    <property type="entry name" value="DNA helicase RuvA subunit, C-terminal domain"/>
    <property type="match status" value="1"/>
</dbReference>
<dbReference type="InterPro" id="IPR013783">
    <property type="entry name" value="Ig-like_fold"/>
</dbReference>
<dbReference type="Proteomes" id="UP000636800">
    <property type="component" value="Chromosome 2"/>
</dbReference>
<dbReference type="EMBL" id="JADCNL010000002">
    <property type="protein sequence ID" value="KAG0492881.1"/>
    <property type="molecule type" value="Genomic_DNA"/>
</dbReference>
<proteinExistence type="predicted"/>
<evidence type="ECO:0000256" key="3">
    <source>
        <dbReference type="ARBA" id="ARBA00022833"/>
    </source>
</evidence>
<evidence type="ECO:0000256" key="2">
    <source>
        <dbReference type="ARBA" id="ARBA00022771"/>
    </source>
</evidence>
<feature type="region of interest" description="Disordered" evidence="5">
    <location>
        <begin position="168"/>
        <end position="196"/>
    </location>
</feature>
<organism evidence="7 8">
    <name type="scientific">Vanilla planifolia</name>
    <name type="common">Vanilla</name>
    <dbReference type="NCBI Taxonomy" id="51239"/>
    <lineage>
        <taxon>Eukaryota</taxon>
        <taxon>Viridiplantae</taxon>
        <taxon>Streptophyta</taxon>
        <taxon>Embryophyta</taxon>
        <taxon>Tracheophyta</taxon>
        <taxon>Spermatophyta</taxon>
        <taxon>Magnoliopsida</taxon>
        <taxon>Liliopsida</taxon>
        <taxon>Asparagales</taxon>
        <taxon>Orchidaceae</taxon>
        <taxon>Vanilloideae</taxon>
        <taxon>Vanilleae</taxon>
        <taxon>Vanilla</taxon>
    </lineage>
</organism>
<accession>A0A835VDZ0</accession>
<dbReference type="Pfam" id="PF16158">
    <property type="entry name" value="N_BRCA1_IG"/>
    <property type="match status" value="1"/>
</dbReference>
<reference evidence="7 8" key="1">
    <citation type="journal article" date="2020" name="Nat. Food">
        <title>A phased Vanilla planifolia genome enables genetic improvement of flavour and production.</title>
        <authorList>
            <person name="Hasing T."/>
            <person name="Tang H."/>
            <person name="Brym M."/>
            <person name="Khazi F."/>
            <person name="Huang T."/>
            <person name="Chambers A.H."/>
        </authorList>
    </citation>
    <scope>NUCLEOTIDE SEQUENCE [LARGE SCALE GENOMIC DNA]</scope>
    <source>
        <tissue evidence="7">Leaf</tissue>
    </source>
</reference>
<dbReference type="SMART" id="SM00666">
    <property type="entry name" value="PB1"/>
    <property type="match status" value="1"/>
</dbReference>
<dbReference type="InterPro" id="IPR000270">
    <property type="entry name" value="PB1_dom"/>
</dbReference>
<comment type="caution">
    <text evidence="7">The sequence shown here is derived from an EMBL/GenBank/DDBJ whole genome shotgun (WGS) entry which is preliminary data.</text>
</comment>
<feature type="domain" description="ZZ-type" evidence="6">
    <location>
        <begin position="236"/>
        <end position="286"/>
    </location>
</feature>
<dbReference type="GO" id="GO:0008270">
    <property type="term" value="F:zinc ion binding"/>
    <property type="evidence" value="ECO:0007669"/>
    <property type="project" value="UniProtKB-KW"/>
</dbReference>
<sequence>MASTVPELVKGKVHSGDEWVVVIKVKYGDNLRRFGAHVYQKLMVIEYNMNKLRAKISNLFEFNKDAVMILTYTDEDNELVTLDNDDELLDAVICQRINPLRINVNLQTQSVGGSESSRKAEKALKPVPQPFRGVLTNISHHVLETASRTPAFVDLLLQLLNKHVSNASSSREALDNPSGDGHLARSPSKSQGGSTYQADAIRNTVASATAFPCHSPQLKPCPQLCKSPQCMPYTFHRGVICDGCGMHPILGTRYVSTVKEDYDLCSTCFSDVDSKNEYFRIDWSGYQFPKDGSQSPSTLSFDDRKKAPIPKLKSCFIQDVTIRDGTVLHPCSRFTKIWRMRNNGTIAWPFGTRLVWVDGDHLGENDSVQLKIPESGFPVDEELDIAVDIVTPSLPARYVSYWQLASPSRHKFGEQVWVVVQVIDAETPSSRRGSHAMLDLNLPPEGSHLSGLGKIDVNAEPVDSVVEAGEIMLHEELLKPIILDTWNLMQQSNDVPNSSSPNSQSSAVSNPSICLSESSTFTSLSNPPEASCSPSHALTEEDQLDQSLLSELHLNKETVRLFDMESLVEDLCGYVEWEPLLKELHEMGFHDKQLNRKLLLKNGGSIKRVVLDLLSEENAEQFL</sequence>
<dbReference type="SUPFAM" id="SSF46934">
    <property type="entry name" value="UBA-like"/>
    <property type="match status" value="1"/>
</dbReference>
<dbReference type="PANTHER" id="PTHR20930:SF0">
    <property type="entry name" value="PROTEIN ILRUN"/>
    <property type="match status" value="1"/>
</dbReference>
<dbReference type="Gene3D" id="3.10.20.90">
    <property type="entry name" value="Phosphatidylinositol 3-kinase Catalytic Subunit, Chain A, domain 1"/>
    <property type="match status" value="1"/>
</dbReference>
<dbReference type="Pfam" id="PF00569">
    <property type="entry name" value="ZZ"/>
    <property type="match status" value="1"/>
</dbReference>
<dbReference type="SUPFAM" id="SSF54277">
    <property type="entry name" value="CAD &amp; PB1 domains"/>
    <property type="match status" value="1"/>
</dbReference>
<feature type="compositionally biased region" description="Polar residues" evidence="5">
    <location>
        <begin position="519"/>
        <end position="536"/>
    </location>
</feature>
<dbReference type="CDD" id="cd14319">
    <property type="entry name" value="UBA_NBR1"/>
    <property type="match status" value="1"/>
</dbReference>
<dbReference type="Pfam" id="PF00564">
    <property type="entry name" value="PB1"/>
    <property type="match status" value="1"/>
</dbReference>
<feature type="region of interest" description="Disordered" evidence="5">
    <location>
        <begin position="519"/>
        <end position="538"/>
    </location>
</feature>
<dbReference type="InterPro" id="IPR009060">
    <property type="entry name" value="UBA-like_sf"/>
</dbReference>
<dbReference type="SMART" id="SM00291">
    <property type="entry name" value="ZnF_ZZ"/>
    <property type="match status" value="1"/>
</dbReference>
<keyword evidence="2 4" id="KW-0863">Zinc-finger</keyword>
<gene>
    <name evidence="7" type="ORF">HPP92_006279</name>
</gene>
<evidence type="ECO:0000256" key="1">
    <source>
        <dbReference type="ARBA" id="ARBA00022723"/>
    </source>
</evidence>
<evidence type="ECO:0000313" key="7">
    <source>
        <dbReference type="EMBL" id="KAG0492881.1"/>
    </source>
</evidence>
<dbReference type="InterPro" id="IPR056893">
    <property type="entry name" value="UBA_Nbr1_C"/>
</dbReference>
<dbReference type="PROSITE" id="PS50135">
    <property type="entry name" value="ZF_ZZ_2"/>
    <property type="match status" value="1"/>
</dbReference>
<dbReference type="AlphaFoldDB" id="A0A835VDZ0"/>
<evidence type="ECO:0000256" key="5">
    <source>
        <dbReference type="SAM" id="MobiDB-lite"/>
    </source>
</evidence>
<keyword evidence="1" id="KW-0479">Metal-binding</keyword>
<dbReference type="Pfam" id="PF24932">
    <property type="entry name" value="UBA_NBR1_C"/>
    <property type="match status" value="1"/>
</dbReference>
<evidence type="ECO:0000259" key="6">
    <source>
        <dbReference type="PROSITE" id="PS50135"/>
    </source>
</evidence>
<dbReference type="SUPFAM" id="SSF57850">
    <property type="entry name" value="RING/U-box"/>
    <property type="match status" value="1"/>
</dbReference>
<dbReference type="InterPro" id="IPR000433">
    <property type="entry name" value="Znf_ZZ"/>
</dbReference>
<name>A0A835VDZ0_VANPL</name>
<keyword evidence="8" id="KW-1185">Reference proteome</keyword>
<evidence type="ECO:0000256" key="4">
    <source>
        <dbReference type="PROSITE-ProRule" id="PRU00228"/>
    </source>
</evidence>
<dbReference type="Gene3D" id="2.60.40.10">
    <property type="entry name" value="Immunoglobulins"/>
    <property type="match status" value="1"/>
</dbReference>
<protein>
    <recommendedName>
        <fullName evidence="6">ZZ-type domain-containing protein</fullName>
    </recommendedName>
</protein>